<comment type="caution">
    <text evidence="7">The sequence shown here is derived from an EMBL/GenBank/DDBJ whole genome shotgun (WGS) entry which is preliminary data.</text>
</comment>
<dbReference type="InterPro" id="IPR016169">
    <property type="entry name" value="FAD-bd_PCMH_sub2"/>
</dbReference>
<dbReference type="Gene3D" id="3.30.465.10">
    <property type="match status" value="1"/>
</dbReference>
<keyword evidence="4" id="KW-0274">FAD</keyword>
<gene>
    <name evidence="7" type="ORF">TWF481_011739</name>
</gene>
<proteinExistence type="inferred from homology"/>
<evidence type="ECO:0000256" key="5">
    <source>
        <dbReference type="ARBA" id="ARBA00023002"/>
    </source>
</evidence>
<protein>
    <recommendedName>
        <fullName evidence="6">FAD-binding PCMH-type domain-containing protein</fullName>
    </recommendedName>
</protein>
<organism evidence="7 8">
    <name type="scientific">Arthrobotrys musiformis</name>
    <dbReference type="NCBI Taxonomy" id="47236"/>
    <lineage>
        <taxon>Eukaryota</taxon>
        <taxon>Fungi</taxon>
        <taxon>Dikarya</taxon>
        <taxon>Ascomycota</taxon>
        <taxon>Pezizomycotina</taxon>
        <taxon>Orbiliomycetes</taxon>
        <taxon>Orbiliales</taxon>
        <taxon>Orbiliaceae</taxon>
        <taxon>Arthrobotrys</taxon>
    </lineage>
</organism>
<sequence length="458" mass="50668">MANISDFKASLGGQLSADARIVGSEGTVLRWDGYSAPKPTVTVFPQCEEDVAKTVRFCRQKGLRCFAQAGGHGWRVRNRTDIDVVICLTDMNSIKLDEGTRKVVIGGGAIVRELIEAVTEKKLEVATGICNSVGVMGSMLCGGIGRYMGKYGLAIDNLISINFVDATGKLHRGVNQDTDKDLWWAIRGAGASFGIVTEATIQAHPQSNNGLSWSGVLIFEDPSKLEAVIGAINNLDMNENMCVHFLFARVPPTLSPAIVVMPWYYGPREEAEKAWKSILDIGPTAAKTFMAPADKLNDGNDQFGEKGGRKPGVGLGIDFLNPEAYRHIWDLYVNFSSENPDAARTVILAECYSKVKAISMDRNSAVFAHRDSKYEVLCVPWYSDEKLDIRATDFAQTVRNIWVQKCCEQDKIRSYVAFSGLNEPVETLFGSGERIDRLMEVKRKWDRENYWGALLDIE</sequence>
<evidence type="ECO:0000313" key="7">
    <source>
        <dbReference type="EMBL" id="KAK6499168.1"/>
    </source>
</evidence>
<keyword evidence="8" id="KW-1185">Reference proteome</keyword>
<evidence type="ECO:0000259" key="6">
    <source>
        <dbReference type="PROSITE" id="PS51387"/>
    </source>
</evidence>
<reference evidence="7 8" key="1">
    <citation type="submission" date="2023-08" db="EMBL/GenBank/DDBJ databases">
        <authorList>
            <person name="Palmer J.M."/>
        </authorList>
    </citation>
    <scope>NUCLEOTIDE SEQUENCE [LARGE SCALE GENOMIC DNA]</scope>
    <source>
        <strain evidence="7 8">TWF481</strain>
    </source>
</reference>
<comment type="cofactor">
    <cofactor evidence="1">
        <name>FAD</name>
        <dbReference type="ChEBI" id="CHEBI:57692"/>
    </cofactor>
</comment>
<dbReference type="SUPFAM" id="SSF56176">
    <property type="entry name" value="FAD-binding/transporter-associated domain-like"/>
    <property type="match status" value="1"/>
</dbReference>
<evidence type="ECO:0000256" key="3">
    <source>
        <dbReference type="ARBA" id="ARBA00022630"/>
    </source>
</evidence>
<dbReference type="PROSITE" id="PS51387">
    <property type="entry name" value="FAD_PCMH"/>
    <property type="match status" value="1"/>
</dbReference>
<dbReference type="GO" id="GO:0016491">
    <property type="term" value="F:oxidoreductase activity"/>
    <property type="evidence" value="ECO:0007669"/>
    <property type="project" value="UniProtKB-KW"/>
</dbReference>
<evidence type="ECO:0000256" key="4">
    <source>
        <dbReference type="ARBA" id="ARBA00022827"/>
    </source>
</evidence>
<evidence type="ECO:0000313" key="8">
    <source>
        <dbReference type="Proteomes" id="UP001370758"/>
    </source>
</evidence>
<dbReference type="EMBL" id="JAVHJL010000008">
    <property type="protein sequence ID" value="KAK6499168.1"/>
    <property type="molecule type" value="Genomic_DNA"/>
</dbReference>
<dbReference type="AlphaFoldDB" id="A0AAV9W127"/>
<keyword evidence="5" id="KW-0560">Oxidoreductase</keyword>
<evidence type="ECO:0000256" key="2">
    <source>
        <dbReference type="ARBA" id="ARBA00005466"/>
    </source>
</evidence>
<feature type="domain" description="FAD-binding PCMH-type" evidence="6">
    <location>
        <begin position="35"/>
        <end position="206"/>
    </location>
</feature>
<dbReference type="PANTHER" id="PTHR42973">
    <property type="entry name" value="BINDING OXIDOREDUCTASE, PUTATIVE (AFU_ORTHOLOGUE AFUA_1G17690)-RELATED"/>
    <property type="match status" value="1"/>
</dbReference>
<comment type="similarity">
    <text evidence="2">Belongs to the oxygen-dependent FAD-linked oxidoreductase family.</text>
</comment>
<dbReference type="InterPro" id="IPR016167">
    <property type="entry name" value="FAD-bd_PCMH_sub1"/>
</dbReference>
<name>A0AAV9W127_9PEZI</name>
<dbReference type="PANTHER" id="PTHR42973:SF39">
    <property type="entry name" value="FAD-BINDING PCMH-TYPE DOMAIN-CONTAINING PROTEIN"/>
    <property type="match status" value="1"/>
</dbReference>
<keyword evidence="3" id="KW-0285">Flavoprotein</keyword>
<accession>A0AAV9W127</accession>
<dbReference type="InterPro" id="IPR050416">
    <property type="entry name" value="FAD-linked_Oxidoreductase"/>
</dbReference>
<dbReference type="Proteomes" id="UP001370758">
    <property type="component" value="Unassembled WGS sequence"/>
</dbReference>
<dbReference type="InterPro" id="IPR006094">
    <property type="entry name" value="Oxid_FAD_bind_N"/>
</dbReference>
<evidence type="ECO:0000256" key="1">
    <source>
        <dbReference type="ARBA" id="ARBA00001974"/>
    </source>
</evidence>
<dbReference type="Pfam" id="PF01565">
    <property type="entry name" value="FAD_binding_4"/>
    <property type="match status" value="1"/>
</dbReference>
<dbReference type="InterPro" id="IPR016166">
    <property type="entry name" value="FAD-bd_PCMH"/>
</dbReference>
<dbReference type="Gene3D" id="3.30.43.10">
    <property type="entry name" value="Uridine Diphospho-n-acetylenolpyruvylglucosamine Reductase, domain 2"/>
    <property type="match status" value="1"/>
</dbReference>
<dbReference type="InterPro" id="IPR036318">
    <property type="entry name" value="FAD-bd_PCMH-like_sf"/>
</dbReference>
<dbReference type="GO" id="GO:0071949">
    <property type="term" value="F:FAD binding"/>
    <property type="evidence" value="ECO:0007669"/>
    <property type="project" value="InterPro"/>
</dbReference>
<dbReference type="Gene3D" id="3.40.462.20">
    <property type="match status" value="1"/>
</dbReference>